<name>F6F1A0_SPHCR</name>
<evidence type="ECO:0000313" key="6">
    <source>
        <dbReference type="Proteomes" id="UP000007150"/>
    </source>
</evidence>
<organism evidence="5 6">
    <name type="scientific">Sphingobium chlorophenolicum L-1</name>
    <dbReference type="NCBI Taxonomy" id="690566"/>
    <lineage>
        <taxon>Bacteria</taxon>
        <taxon>Pseudomonadati</taxon>
        <taxon>Pseudomonadota</taxon>
        <taxon>Alphaproteobacteria</taxon>
        <taxon>Sphingomonadales</taxon>
        <taxon>Sphingomonadaceae</taxon>
        <taxon>Sphingobium</taxon>
    </lineage>
</organism>
<dbReference type="GO" id="GO:0009055">
    <property type="term" value="F:electron transfer activity"/>
    <property type="evidence" value="ECO:0007669"/>
    <property type="project" value="InterPro"/>
</dbReference>
<evidence type="ECO:0000256" key="1">
    <source>
        <dbReference type="ARBA" id="ARBA00022723"/>
    </source>
</evidence>
<keyword evidence="1" id="KW-0479">Metal-binding</keyword>
<feature type="signal peptide" evidence="3">
    <location>
        <begin position="1"/>
        <end position="20"/>
    </location>
</feature>
<evidence type="ECO:0000259" key="4">
    <source>
        <dbReference type="Pfam" id="PF00127"/>
    </source>
</evidence>
<feature type="domain" description="Blue (type 1) copper" evidence="4">
    <location>
        <begin position="37"/>
        <end position="134"/>
    </location>
</feature>
<keyword evidence="3" id="KW-0732">Signal</keyword>
<evidence type="ECO:0000256" key="3">
    <source>
        <dbReference type="SAM" id="SignalP"/>
    </source>
</evidence>
<accession>F6F1A0</accession>
<dbReference type="Gene3D" id="2.60.40.420">
    <property type="entry name" value="Cupredoxins - blue copper proteins"/>
    <property type="match status" value="1"/>
</dbReference>
<sequence precursor="true">MPHLQSLAALIALTALPLTGAGQETDAWTDARPLTLQMSSFKFEPSDILLDHGVAYDLHFVNASSGGHDFTAKAFFAEARIRPNDQAKIRDGRVEVGGGESVDVHLIASTPGSYKVRCTHFMHGALGMTGQIVVR</sequence>
<reference evidence="5 6" key="1">
    <citation type="submission" date="2011-05" db="EMBL/GenBank/DDBJ databases">
        <title>Complete sequence of chromosome 2 of Sphingobium chlorophenolicum L-1.</title>
        <authorList>
            <consortium name="US DOE Joint Genome Institute"/>
            <person name="Lucas S."/>
            <person name="Han J."/>
            <person name="Lapidus A."/>
            <person name="Cheng J.-F."/>
            <person name="Goodwin L."/>
            <person name="Pitluck S."/>
            <person name="Peters L."/>
            <person name="Daligault H."/>
            <person name="Han C."/>
            <person name="Tapia R."/>
            <person name="Land M."/>
            <person name="Hauser L."/>
            <person name="Kyrpides N."/>
            <person name="Ivanova N."/>
            <person name="Pagani I."/>
            <person name="Turner P."/>
            <person name="Copley S."/>
            <person name="Woyke T."/>
        </authorList>
    </citation>
    <scope>NUCLEOTIDE SEQUENCE [LARGE SCALE GENOMIC DNA]</scope>
    <source>
        <strain evidence="5 6">L-1</strain>
    </source>
</reference>
<dbReference type="InterPro" id="IPR008972">
    <property type="entry name" value="Cupredoxin"/>
</dbReference>
<proteinExistence type="predicted"/>
<gene>
    <name evidence="5" type="ORF">Sphch_3733</name>
</gene>
<dbReference type="STRING" id="690566.Sphch_3733"/>
<evidence type="ECO:0000313" key="5">
    <source>
        <dbReference type="EMBL" id="AEG51316.1"/>
    </source>
</evidence>
<dbReference type="Pfam" id="PF00127">
    <property type="entry name" value="Copper-bind"/>
    <property type="match status" value="1"/>
</dbReference>
<dbReference type="GO" id="GO:0005507">
    <property type="term" value="F:copper ion binding"/>
    <property type="evidence" value="ECO:0007669"/>
    <property type="project" value="InterPro"/>
</dbReference>
<dbReference type="SUPFAM" id="SSF49503">
    <property type="entry name" value="Cupredoxins"/>
    <property type="match status" value="1"/>
</dbReference>
<feature type="chain" id="PRO_5003335703" evidence="3">
    <location>
        <begin position="21"/>
        <end position="135"/>
    </location>
</feature>
<keyword evidence="2" id="KW-0186">Copper</keyword>
<dbReference type="KEGG" id="sch:Sphch_3733"/>
<dbReference type="EMBL" id="CP002799">
    <property type="protein sequence ID" value="AEG51316.1"/>
    <property type="molecule type" value="Genomic_DNA"/>
</dbReference>
<dbReference type="RefSeq" id="WP_013849544.1">
    <property type="nucleotide sequence ID" value="NC_015594.1"/>
</dbReference>
<dbReference type="HOGENOM" id="CLU_1884438_0_0_5"/>
<keyword evidence="6" id="KW-1185">Reference proteome</keyword>
<dbReference type="AlphaFoldDB" id="F6F1A0"/>
<dbReference type="Proteomes" id="UP000007150">
    <property type="component" value="Chromosome 2"/>
</dbReference>
<protein>
    <submittedName>
        <fullName evidence="5">Blue (Type 1) copper domain protein</fullName>
    </submittedName>
</protein>
<dbReference type="InterPro" id="IPR000923">
    <property type="entry name" value="BlueCu_1"/>
</dbReference>
<evidence type="ECO:0000256" key="2">
    <source>
        <dbReference type="ARBA" id="ARBA00023008"/>
    </source>
</evidence>